<feature type="active site" description="Nucleophile and sulfur donor" evidence="1">
    <location>
        <position position="172"/>
    </location>
</feature>
<dbReference type="Pfam" id="PF02540">
    <property type="entry name" value="NAD_synthase"/>
    <property type="match status" value="1"/>
</dbReference>
<dbReference type="CDD" id="cd01990">
    <property type="entry name" value="LarE-like"/>
    <property type="match status" value="1"/>
</dbReference>
<dbReference type="GO" id="GO:0016783">
    <property type="term" value="F:sulfurtransferase activity"/>
    <property type="evidence" value="ECO:0007669"/>
    <property type="project" value="InterPro"/>
</dbReference>
<comment type="caution">
    <text evidence="3">The sequence shown here is derived from an EMBL/GenBank/DDBJ whole genome shotgun (WGS) entry which is preliminary data.</text>
</comment>
<dbReference type="SUPFAM" id="SSF52402">
    <property type="entry name" value="Adenine nucleotide alpha hydrolases-like"/>
    <property type="match status" value="1"/>
</dbReference>
<evidence type="ECO:0000313" key="4">
    <source>
        <dbReference type="Proteomes" id="UP000058636"/>
    </source>
</evidence>
<dbReference type="Gene3D" id="3.40.50.620">
    <property type="entry name" value="HUPs"/>
    <property type="match status" value="1"/>
</dbReference>
<sequence>MNKIRKILEALRKKKKVVVMFSGGVDSTLLAKLTYDALGENSVALTIDSPVIPRREIEEAKKLADLIGIRHEFIELDELKSRHLIENPPDRCYLCRKLRDSVVKNWAREHGFEVIADGLNFSDLRDYRPGVRASTEDGIWHPFIEFEVTKEEIREFSRKLNLPTWNKPAMACLCSRFPYGFGLDAEKVRMVETAENFLRDLGFEEVRVRFFPYRLAVIEVKKENMKVFMEKREEIVSNLRKMGFSFVTLDLEGLASGKLNRTIEDVSK</sequence>
<evidence type="ECO:0000313" key="3">
    <source>
        <dbReference type="EMBL" id="KUK22301.1"/>
    </source>
</evidence>
<gene>
    <name evidence="3" type="ORF">XD57_1601</name>
</gene>
<evidence type="ECO:0000256" key="1">
    <source>
        <dbReference type="PIRSR" id="PIRSR006661-1"/>
    </source>
</evidence>
<reference evidence="3 4" key="1">
    <citation type="journal article" date="2015" name="MBio">
        <title>Genome-Resolved Metagenomic Analysis Reveals Roles for Candidate Phyla and Other Microbial Community Members in Biogeochemical Transformations in Oil Reservoirs.</title>
        <authorList>
            <person name="Hu P."/>
            <person name="Tom L."/>
            <person name="Singh A."/>
            <person name="Thomas B.C."/>
            <person name="Baker B.J."/>
            <person name="Piceno Y.M."/>
            <person name="Andersen G.L."/>
            <person name="Banfield J.F."/>
        </authorList>
    </citation>
    <scope>NUCLEOTIDE SEQUENCE [LARGE SCALE GENOMIC DNA]</scope>
    <source>
        <strain evidence="3">46_26</strain>
    </source>
</reference>
<dbReference type="InterPro" id="IPR014729">
    <property type="entry name" value="Rossmann-like_a/b/a_fold"/>
</dbReference>
<evidence type="ECO:0000259" key="2">
    <source>
        <dbReference type="Pfam" id="PF02540"/>
    </source>
</evidence>
<dbReference type="InterPro" id="IPR052188">
    <property type="entry name" value="Ni-pincer_cofactor_biosynth"/>
</dbReference>
<dbReference type="EMBL" id="LGFG01000198">
    <property type="protein sequence ID" value="KUK22301.1"/>
    <property type="molecule type" value="Genomic_DNA"/>
</dbReference>
<dbReference type="NCBIfam" id="TIGR00268">
    <property type="entry name" value="ATP-dependent sacrificial sulfur transferase LarE"/>
    <property type="match status" value="1"/>
</dbReference>
<dbReference type="InterPro" id="IPR022310">
    <property type="entry name" value="NAD/GMP_synthase"/>
</dbReference>
<dbReference type="GO" id="GO:0006163">
    <property type="term" value="P:purine nucleotide metabolic process"/>
    <property type="evidence" value="ECO:0007669"/>
    <property type="project" value="UniProtKB-ARBA"/>
</dbReference>
<organism evidence="3 4">
    <name type="scientific">Thermotoga petrophila</name>
    <dbReference type="NCBI Taxonomy" id="93929"/>
    <lineage>
        <taxon>Bacteria</taxon>
        <taxon>Thermotogati</taxon>
        <taxon>Thermotogota</taxon>
        <taxon>Thermotogae</taxon>
        <taxon>Thermotogales</taxon>
        <taxon>Thermotogaceae</taxon>
        <taxon>Thermotoga</taxon>
    </lineage>
</organism>
<dbReference type="PANTHER" id="PTHR43169:SF2">
    <property type="entry name" value="NAD_GMP SYNTHASE DOMAIN-CONTAINING PROTEIN"/>
    <property type="match status" value="1"/>
</dbReference>
<dbReference type="PANTHER" id="PTHR43169">
    <property type="entry name" value="EXSB FAMILY PROTEIN"/>
    <property type="match status" value="1"/>
</dbReference>
<dbReference type="Proteomes" id="UP000058636">
    <property type="component" value="Unassembled WGS sequence"/>
</dbReference>
<dbReference type="PATRIC" id="fig|93930.3.peg.721"/>
<dbReference type="PIRSF" id="PIRSF006661">
    <property type="entry name" value="PP-lp_UCP006661"/>
    <property type="match status" value="1"/>
</dbReference>
<feature type="domain" description="NAD/GMP synthase" evidence="2">
    <location>
        <begin position="12"/>
        <end position="79"/>
    </location>
</feature>
<dbReference type="AlphaFoldDB" id="A0A124FFR2"/>
<name>A0A124FFR2_9THEM</name>
<accession>A0A124FFR2</accession>
<proteinExistence type="predicted"/>
<protein>
    <submittedName>
        <fullName evidence="3">ExsB family protein</fullName>
    </submittedName>
</protein>
<dbReference type="InterPro" id="IPR005232">
    <property type="entry name" value="LarE"/>
</dbReference>